<reference evidence="1 2" key="1">
    <citation type="journal article" date="2012" name="J. Bacteriol.">
        <title>Complete genome sequence of the anaerobic perchlorate-reducing bacterium Azospira suillum strain PS.</title>
        <authorList>
            <person name="Byrne-Bailey K.G."/>
            <person name="Coates J.D."/>
        </authorList>
    </citation>
    <scope>NUCLEOTIDE SEQUENCE [LARGE SCALE GENOMIC DNA]</scope>
    <source>
        <strain evidence="2">ATCC BAA-33 / DSM 13638 / PS</strain>
    </source>
</reference>
<dbReference type="Proteomes" id="UP000005633">
    <property type="component" value="Chromosome"/>
</dbReference>
<evidence type="ECO:0000313" key="1">
    <source>
        <dbReference type="EMBL" id="AEV24594.1"/>
    </source>
</evidence>
<organism evidence="1 2">
    <name type="scientific">Azospira oryzae (strain ATCC BAA-33 / DSM 13638 / PS)</name>
    <name type="common">Dechlorosoma suillum</name>
    <dbReference type="NCBI Taxonomy" id="640081"/>
    <lineage>
        <taxon>Bacteria</taxon>
        <taxon>Pseudomonadati</taxon>
        <taxon>Pseudomonadota</taxon>
        <taxon>Betaproteobacteria</taxon>
        <taxon>Rhodocyclales</taxon>
        <taxon>Rhodocyclaceae</taxon>
        <taxon>Azospira</taxon>
    </lineage>
</organism>
<dbReference type="STRING" id="640081.Dsui_0174"/>
<protein>
    <submittedName>
        <fullName evidence="1">Uncharacterized protein</fullName>
    </submittedName>
</protein>
<dbReference type="AlphaFoldDB" id="G8QM78"/>
<evidence type="ECO:0000313" key="2">
    <source>
        <dbReference type="Proteomes" id="UP000005633"/>
    </source>
</evidence>
<proteinExistence type="predicted"/>
<dbReference type="eggNOG" id="COG1262">
    <property type="taxonomic scope" value="Bacteria"/>
</dbReference>
<dbReference type="RefSeq" id="WP_014235296.1">
    <property type="nucleotide sequence ID" value="NC_016616.1"/>
</dbReference>
<sequence>MGDKTKGLYGKFIVQRTDGRSLPGEKHHGCEYFVLDLSHDPHAYRALMAYAASCSEDYPLLAGDLRAKATQMREAGIAPAVAILEKGEKFAKLFETDLGQILAMRQSGDEGPEIAFFFNPGLDCLGVCQFKIGYPDSDDGEGAADEAFKRIDEEAAVKATSAQIAYIKGMFSGSEA</sequence>
<gene>
    <name evidence="1" type="ordered locus">Dsui_0174</name>
</gene>
<dbReference type="KEGG" id="dsu:Dsui_0174"/>
<name>G8QM78_AZOOP</name>
<dbReference type="EMBL" id="CP003153">
    <property type="protein sequence ID" value="AEV24594.1"/>
    <property type="molecule type" value="Genomic_DNA"/>
</dbReference>
<accession>G8QM78</accession>
<dbReference type="HOGENOM" id="CLU_1522188_0_0_4"/>